<dbReference type="AlphaFoldDB" id="A0AAN9U2X5"/>
<feature type="compositionally biased region" description="Acidic residues" evidence="1">
    <location>
        <begin position="15"/>
        <end position="27"/>
    </location>
</feature>
<protein>
    <submittedName>
        <fullName evidence="2">Uncharacterized protein</fullName>
    </submittedName>
</protein>
<evidence type="ECO:0000313" key="2">
    <source>
        <dbReference type="EMBL" id="KAK7603713.1"/>
    </source>
</evidence>
<dbReference type="EMBL" id="JBBCAQ010000006">
    <property type="protein sequence ID" value="KAK7603713.1"/>
    <property type="molecule type" value="Genomic_DNA"/>
</dbReference>
<comment type="caution">
    <text evidence="2">The sequence shown here is derived from an EMBL/GenBank/DDBJ whole genome shotgun (WGS) entry which is preliminary data.</text>
</comment>
<gene>
    <name evidence="2" type="ORF">V9T40_003712</name>
</gene>
<proteinExistence type="predicted"/>
<feature type="region of interest" description="Disordered" evidence="1">
    <location>
        <begin position="98"/>
        <end position="137"/>
    </location>
</feature>
<organism evidence="2 3">
    <name type="scientific">Parthenolecanium corni</name>
    <dbReference type="NCBI Taxonomy" id="536013"/>
    <lineage>
        <taxon>Eukaryota</taxon>
        <taxon>Metazoa</taxon>
        <taxon>Ecdysozoa</taxon>
        <taxon>Arthropoda</taxon>
        <taxon>Hexapoda</taxon>
        <taxon>Insecta</taxon>
        <taxon>Pterygota</taxon>
        <taxon>Neoptera</taxon>
        <taxon>Paraneoptera</taxon>
        <taxon>Hemiptera</taxon>
        <taxon>Sternorrhyncha</taxon>
        <taxon>Coccoidea</taxon>
        <taxon>Coccidae</taxon>
        <taxon>Parthenolecanium</taxon>
    </lineage>
</organism>
<feature type="region of interest" description="Disordered" evidence="1">
    <location>
        <begin position="1"/>
        <end position="27"/>
    </location>
</feature>
<keyword evidence="3" id="KW-1185">Reference proteome</keyword>
<feature type="compositionally biased region" description="Basic and acidic residues" evidence="1">
    <location>
        <begin position="111"/>
        <end position="126"/>
    </location>
</feature>
<accession>A0AAN9U2X5</accession>
<name>A0AAN9U2X5_9HEMI</name>
<evidence type="ECO:0000313" key="3">
    <source>
        <dbReference type="Proteomes" id="UP001367676"/>
    </source>
</evidence>
<sequence>MTTGQEPWEGGVDSEISENDIEDDSLDDILDSKPVISASREEIRERLYATKEPKVKLNKELPKLEKNALIMLREHVRLLKGKSPRLIRKRKLVCWQDSPEMRPKLNQTHQARSDHIKSKIEDRKDSEEDPFSNRCAK</sequence>
<evidence type="ECO:0000256" key="1">
    <source>
        <dbReference type="SAM" id="MobiDB-lite"/>
    </source>
</evidence>
<dbReference type="Proteomes" id="UP001367676">
    <property type="component" value="Unassembled WGS sequence"/>
</dbReference>
<reference evidence="2 3" key="1">
    <citation type="submission" date="2024-03" db="EMBL/GenBank/DDBJ databases">
        <title>Adaptation during the transition from Ophiocordyceps entomopathogen to insect associate is accompanied by gene loss and intensified selection.</title>
        <authorList>
            <person name="Ward C.M."/>
            <person name="Onetto C.A."/>
            <person name="Borneman A.R."/>
        </authorList>
    </citation>
    <scope>NUCLEOTIDE SEQUENCE [LARGE SCALE GENOMIC DNA]</scope>
    <source>
        <strain evidence="2">AWRI1</strain>
        <tissue evidence="2">Single Adult Female</tissue>
    </source>
</reference>